<evidence type="ECO:0000256" key="4">
    <source>
        <dbReference type="SAM" id="Phobius"/>
    </source>
</evidence>
<keyword evidence="4" id="KW-1133">Transmembrane helix</keyword>
<evidence type="ECO:0000256" key="1">
    <source>
        <dbReference type="ARBA" id="ARBA00022598"/>
    </source>
</evidence>
<dbReference type="GO" id="GO:0005524">
    <property type="term" value="F:ATP binding"/>
    <property type="evidence" value="ECO:0007669"/>
    <property type="project" value="UniProtKB-KW"/>
</dbReference>
<dbReference type="SUPFAM" id="SSF53623">
    <property type="entry name" value="MurD-like peptide ligases, catalytic domain"/>
    <property type="match status" value="1"/>
</dbReference>
<dbReference type="Pfam" id="PF08245">
    <property type="entry name" value="Mur_ligase_M"/>
    <property type="match status" value="1"/>
</dbReference>
<dbReference type="InterPro" id="IPR036615">
    <property type="entry name" value="Mur_ligase_C_dom_sf"/>
</dbReference>
<reference evidence="7 8" key="1">
    <citation type="submission" date="2017-09" db="EMBL/GenBank/DDBJ databases">
        <title>Depth-based differentiation of microbial function through sediment-hosted aquifers and enrichment of novel symbionts in the deep terrestrial subsurface.</title>
        <authorList>
            <person name="Probst A.J."/>
            <person name="Ladd B."/>
            <person name="Jarett J.K."/>
            <person name="Geller-Mcgrath D.E."/>
            <person name="Sieber C.M."/>
            <person name="Emerson J.B."/>
            <person name="Anantharaman K."/>
            <person name="Thomas B.C."/>
            <person name="Malmstrom R."/>
            <person name="Stieglmeier M."/>
            <person name="Klingl A."/>
            <person name="Woyke T."/>
            <person name="Ryan C.M."/>
            <person name="Banfield J.F."/>
        </authorList>
    </citation>
    <scope>NUCLEOTIDE SEQUENCE [LARGE SCALE GENOMIC DNA]</scope>
    <source>
        <strain evidence="7">CG11_big_fil_rev_8_21_14_0_20_37_11</strain>
    </source>
</reference>
<feature type="domain" description="Mur ligase C-terminal" evidence="5">
    <location>
        <begin position="421"/>
        <end position="487"/>
    </location>
</feature>
<dbReference type="GO" id="GO:0016881">
    <property type="term" value="F:acid-amino acid ligase activity"/>
    <property type="evidence" value="ECO:0007669"/>
    <property type="project" value="InterPro"/>
</dbReference>
<feature type="domain" description="Mur ligase central" evidence="6">
    <location>
        <begin position="185"/>
        <end position="386"/>
    </location>
</feature>
<feature type="transmembrane region" description="Helical" evidence="4">
    <location>
        <begin position="106"/>
        <end position="127"/>
    </location>
</feature>
<dbReference type="Gene3D" id="3.90.190.20">
    <property type="entry name" value="Mur ligase, C-terminal domain"/>
    <property type="match status" value="1"/>
</dbReference>
<evidence type="ECO:0000259" key="6">
    <source>
        <dbReference type="Pfam" id="PF08245"/>
    </source>
</evidence>
<protein>
    <recommendedName>
        <fullName evidence="9">Mur ligase central domain-containing protein</fullName>
    </recommendedName>
</protein>
<dbReference type="AlphaFoldDB" id="A0A2H0NHT8"/>
<keyword evidence="4" id="KW-0472">Membrane</keyword>
<dbReference type="EMBL" id="PCWS01000072">
    <property type="protein sequence ID" value="PIR08413.1"/>
    <property type="molecule type" value="Genomic_DNA"/>
</dbReference>
<proteinExistence type="predicted"/>
<dbReference type="PANTHER" id="PTHR43024">
    <property type="entry name" value="UDP-N-ACETYLMURAMOYL-TRIPEPTIDE--D-ALANYL-D-ALANINE LIGASE"/>
    <property type="match status" value="1"/>
</dbReference>
<evidence type="ECO:0008006" key="9">
    <source>
        <dbReference type="Google" id="ProtNLM"/>
    </source>
</evidence>
<dbReference type="Gene3D" id="3.40.1190.10">
    <property type="entry name" value="Mur-like, catalytic domain"/>
    <property type="match status" value="1"/>
</dbReference>
<evidence type="ECO:0000256" key="3">
    <source>
        <dbReference type="ARBA" id="ARBA00022840"/>
    </source>
</evidence>
<accession>A0A2H0NHT8</accession>
<evidence type="ECO:0000313" key="7">
    <source>
        <dbReference type="EMBL" id="PIR08413.1"/>
    </source>
</evidence>
<gene>
    <name evidence="7" type="ORF">COV53_03095</name>
</gene>
<feature type="transmembrane region" description="Helical" evidence="4">
    <location>
        <begin position="6"/>
        <end position="31"/>
    </location>
</feature>
<keyword evidence="4" id="KW-0812">Transmembrane</keyword>
<keyword evidence="2" id="KW-0547">Nucleotide-binding</keyword>
<sequence length="543" mass="62320">MISYYFAYLLINFLLILHVSRVILYEVYLWQLKEYRFDRMMAHLSTFQGKRMLINPINIAKWIILAINIIFLRSENVLLYLLLSLYIFETIYVFRKGIIRSFVFPIKTVKAMIICFLLFIITYIFILNKPFPSILYIQIFDRVLPLIIIIIIMAVSLISYIVKKIITYRAFRKISSSKNLTVIGITGSYGKTSTKEFLYSVLKTKYDVLKTEGSNNTEIGIAKTINNKLSPRNNIFIAEVGAYKIGEIAEICQFIKPSIGIITGINEQHIQLFGCIDNTVKAKFELINNLNRNGIAILNIGNDYIEKKVILIKTQKPDLKIYTYFVKRNTKHENYLTKKYPNSVIADNIKLFTNSTEFNLQYKDKQEKVRLKLIGAQNIENLLSVYIISLHLGLTSKQVIKAFNNLTAPDVTMKLTKIKGKNIIIDTFNANPSGVFSALEYIRRIKGRKVLVLTPLIELGKEADNIHIKLGEKAAEVCDVIILTNNNYSKSFTYGASRVVGGENKIYLYNKKNTYNILDQFNGINDVIIFQGKESGSILEELL</sequence>
<dbReference type="InterPro" id="IPR013221">
    <property type="entry name" value="Mur_ligase_cen"/>
</dbReference>
<evidence type="ECO:0000313" key="8">
    <source>
        <dbReference type="Proteomes" id="UP000230707"/>
    </source>
</evidence>
<dbReference type="InterPro" id="IPR051046">
    <property type="entry name" value="MurCDEF_CellWall_CoF430Synth"/>
</dbReference>
<feature type="transmembrane region" description="Helical" evidence="4">
    <location>
        <begin position="77"/>
        <end position="94"/>
    </location>
</feature>
<organism evidence="7 8">
    <name type="scientific">Candidatus Gottesmanbacteria bacterium CG11_big_fil_rev_8_21_14_0_20_37_11</name>
    <dbReference type="NCBI Taxonomy" id="1974575"/>
    <lineage>
        <taxon>Bacteria</taxon>
        <taxon>Candidatus Gottesmaniibacteriota</taxon>
    </lineage>
</organism>
<keyword evidence="1" id="KW-0436">Ligase</keyword>
<comment type="caution">
    <text evidence="7">The sequence shown here is derived from an EMBL/GenBank/DDBJ whole genome shotgun (WGS) entry which is preliminary data.</text>
</comment>
<evidence type="ECO:0000259" key="5">
    <source>
        <dbReference type="Pfam" id="PF02875"/>
    </source>
</evidence>
<feature type="transmembrane region" description="Helical" evidence="4">
    <location>
        <begin position="52"/>
        <end position="71"/>
    </location>
</feature>
<dbReference type="Pfam" id="PF02875">
    <property type="entry name" value="Mur_ligase_C"/>
    <property type="match status" value="1"/>
</dbReference>
<dbReference type="InterPro" id="IPR036565">
    <property type="entry name" value="Mur-like_cat_sf"/>
</dbReference>
<name>A0A2H0NHT8_9BACT</name>
<dbReference type="Proteomes" id="UP000230707">
    <property type="component" value="Unassembled WGS sequence"/>
</dbReference>
<dbReference type="SUPFAM" id="SSF53244">
    <property type="entry name" value="MurD-like peptide ligases, peptide-binding domain"/>
    <property type="match status" value="1"/>
</dbReference>
<dbReference type="PANTHER" id="PTHR43024:SF1">
    <property type="entry name" value="UDP-N-ACETYLMURAMOYL-TRIPEPTIDE--D-ALANYL-D-ALANINE LIGASE"/>
    <property type="match status" value="1"/>
</dbReference>
<dbReference type="InterPro" id="IPR004101">
    <property type="entry name" value="Mur_ligase_C"/>
</dbReference>
<keyword evidence="3" id="KW-0067">ATP-binding</keyword>
<feature type="transmembrane region" description="Helical" evidence="4">
    <location>
        <begin position="139"/>
        <end position="162"/>
    </location>
</feature>
<evidence type="ECO:0000256" key="2">
    <source>
        <dbReference type="ARBA" id="ARBA00022741"/>
    </source>
</evidence>